<evidence type="ECO:0000256" key="1">
    <source>
        <dbReference type="SAM" id="Phobius"/>
    </source>
</evidence>
<dbReference type="KEGG" id="cpq:CPC231_07300"/>
<dbReference type="OrthoDB" id="4426220at2"/>
<dbReference type="eggNOG" id="ENOG5031IQS">
    <property type="taxonomic scope" value="Bacteria"/>
</dbReference>
<dbReference type="AlphaFoldDB" id="D9QBJ0"/>
<keyword evidence="1" id="KW-0472">Membrane</keyword>
<dbReference type="Proteomes" id="UP000000276">
    <property type="component" value="Chromosome"/>
</dbReference>
<dbReference type="STRING" id="681645.CpC231_1446"/>
<accession>D9QBJ0</accession>
<name>D9QBJ0_CORP2</name>
<keyword evidence="1" id="KW-0812">Transmembrane</keyword>
<dbReference type="GeneID" id="93974209"/>
<organism evidence="2 3">
    <name type="scientific">Corynebacterium pseudotuberculosis (strain C231)</name>
    <dbReference type="NCBI Taxonomy" id="681645"/>
    <lineage>
        <taxon>Bacteria</taxon>
        <taxon>Bacillati</taxon>
        <taxon>Actinomycetota</taxon>
        <taxon>Actinomycetes</taxon>
        <taxon>Mycobacteriales</taxon>
        <taxon>Corynebacteriaceae</taxon>
        <taxon>Corynebacterium</taxon>
    </lineage>
</organism>
<evidence type="ECO:0000313" key="3">
    <source>
        <dbReference type="Proteomes" id="UP000000276"/>
    </source>
</evidence>
<proteinExistence type="predicted"/>
<dbReference type="PATRIC" id="fig|681645.3.peg.1515"/>
<protein>
    <submittedName>
        <fullName evidence="2">DUF1049 domain-containing protein</fullName>
    </submittedName>
</protein>
<keyword evidence="1" id="KW-1133">Transmembrane helix</keyword>
<reference evidence="2 3" key="2">
    <citation type="journal article" date="2011" name="PLoS ONE">
        <title>Evidence for reductive genome evolution and lateral acquisition of virulence functions in two Corynebacterium pseudotuberculosis strains.</title>
        <authorList>
            <person name="Ruiz J.C."/>
            <person name="D'Afonseca V."/>
            <person name="Silva A."/>
            <person name="Ali A."/>
            <person name="Pinto A.C."/>
            <person name="Santos A.R."/>
            <person name="Rocha A.A."/>
            <person name="Lopes D.O."/>
            <person name="Dorella F.A."/>
            <person name="Pacheco L.G."/>
            <person name="Costa M.P."/>
            <person name="Turk M.Z."/>
            <person name="Seyffert N."/>
            <person name="Moraes P.M."/>
            <person name="Soares S.C."/>
            <person name="Almeida S.S."/>
            <person name="Castro T.L."/>
            <person name="Abreu V.A."/>
            <person name="Trost E."/>
            <person name="Baumbach J."/>
            <person name="Tauch A."/>
            <person name="Schneider M.P."/>
            <person name="McCulloch J."/>
            <person name="Cerdeira L.T."/>
            <person name="Ramos R.T."/>
            <person name="Zerlotini A."/>
            <person name="Dominitini A."/>
            <person name="Resende D.M."/>
            <person name="Coser E.M."/>
            <person name="Oliveira L.M."/>
            <person name="Pedrosa A.L."/>
            <person name="Vieira C.U."/>
            <person name="Guimaraes C.T."/>
            <person name="Bartholomeu D.C."/>
            <person name="Oliveira D.M."/>
            <person name="Santos F.R."/>
            <person name="Rabelo E.M."/>
            <person name="Lobo F.P."/>
            <person name="Franco G.R."/>
            <person name="Costa A.F."/>
            <person name="Castro I.M."/>
            <person name="Dias S.R."/>
            <person name="Ferro J.A."/>
            <person name="Ortega J.M."/>
            <person name="Paiva L.V."/>
            <person name="Goulart L.R."/>
            <person name="Almeida J.F."/>
            <person name="Ferro M.I."/>
            <person name="Carneiro N.P."/>
            <person name="Falcao P.R."/>
            <person name="Grynberg P."/>
            <person name="Teixeira S.M."/>
            <person name="Brommonschenkel S."/>
            <person name="Oliveira S.C."/>
            <person name="Meyer R."/>
            <person name="Moore R.J."/>
            <person name="Miyoshi A."/>
            <person name="Oliveira G.C."/>
            <person name="Azevedo V."/>
        </authorList>
    </citation>
    <scope>NUCLEOTIDE SEQUENCE [LARGE SCALE GENOMIC DNA]</scope>
    <source>
        <strain evidence="2 3">C231</strain>
    </source>
</reference>
<reference evidence="2 3" key="1">
    <citation type="journal article" date="2011" name="J. Bacteriol.">
        <title>Complete genome sequence of Corynebacterium pseudotuberculosis I19, a strain isolated from a cow in Israel with bovine mastitis.</title>
        <authorList>
            <consortium name="Consortium: Rede Paraense de Genomica e Proteomica (RPGP)"/>
            <person name="Silva A."/>
            <person name="Schneider M.P."/>
            <person name="Cerdeira L."/>
            <person name="Barbosa M.S."/>
            <person name="Ramos R.T."/>
            <person name="Carneiro A.R."/>
            <person name="Santos R."/>
            <person name="Lima M."/>
            <person name="D'Afonseca V."/>
            <person name="Almeida S.S."/>
            <person name="Santos A.R."/>
            <person name="Soares S.C."/>
            <person name="Pinto A.C."/>
            <person name="Ali A."/>
            <person name="Dorella F.A."/>
            <person name="Rocha F."/>
            <person name="de Abreu V.A."/>
            <person name="Trost E."/>
            <person name="Tauch A."/>
            <person name="Shpigel N."/>
            <person name="Miyoshi A."/>
            <person name="Azevedo V."/>
        </authorList>
    </citation>
    <scope>NUCLEOTIDE SEQUENCE [LARGE SCALE GENOMIC DNA]</scope>
    <source>
        <strain evidence="2 3">C231</strain>
    </source>
</reference>
<feature type="transmembrane region" description="Helical" evidence="1">
    <location>
        <begin position="12"/>
        <end position="36"/>
    </location>
</feature>
<evidence type="ECO:0000313" key="2">
    <source>
        <dbReference type="EMBL" id="ADL10916.1"/>
    </source>
</evidence>
<gene>
    <name evidence="2" type="ORF">CPC231_07300</name>
</gene>
<keyword evidence="3" id="KW-1185">Reference proteome</keyword>
<dbReference type="EMBL" id="CP001829">
    <property type="protein sequence ID" value="ADL10916.1"/>
    <property type="molecule type" value="Genomic_DNA"/>
</dbReference>
<dbReference type="HOGENOM" id="CLU_203769_0_0_11"/>
<sequence>MNECYTAALSANTITVVTMFVGAVAGLVLMEVASLISERWKIRRNRKRIDKLMADTEAELEKYRADREH</sequence>
<dbReference type="RefSeq" id="WP_013242305.1">
    <property type="nucleotide sequence ID" value="NC_017301.2"/>
</dbReference>